<dbReference type="AlphaFoldDB" id="A0A379EWE2"/>
<dbReference type="InterPro" id="IPR012781">
    <property type="entry name" value="Fruct_sucro_rep"/>
</dbReference>
<dbReference type="SUPFAM" id="SSF53822">
    <property type="entry name" value="Periplasmic binding protein-like I"/>
    <property type="match status" value="1"/>
</dbReference>
<reference evidence="7 8" key="1">
    <citation type="submission" date="2018-06" db="EMBL/GenBank/DDBJ databases">
        <authorList>
            <consortium name="Pathogen Informatics"/>
            <person name="Doyle S."/>
        </authorList>
    </citation>
    <scope>NUCLEOTIDE SEQUENCE [LARGE SCALE GENOMIC DNA]</scope>
    <source>
        <strain evidence="7 8">NCTC11621</strain>
    </source>
</reference>
<dbReference type="PANTHER" id="PTHR30146">
    <property type="entry name" value="LACI-RELATED TRANSCRIPTIONAL REPRESSOR"/>
    <property type="match status" value="1"/>
</dbReference>
<dbReference type="GO" id="GO:0009750">
    <property type="term" value="P:response to fructose"/>
    <property type="evidence" value="ECO:0007669"/>
    <property type="project" value="InterPro"/>
</dbReference>
<evidence type="ECO:0000313" key="8">
    <source>
        <dbReference type="Proteomes" id="UP000254704"/>
    </source>
</evidence>
<evidence type="ECO:0000256" key="5">
    <source>
        <dbReference type="ARBA" id="ARBA00023163"/>
    </source>
</evidence>
<keyword evidence="4" id="KW-0010">Activator</keyword>
<dbReference type="CDD" id="cd01392">
    <property type="entry name" value="HTH_LacI"/>
    <property type="match status" value="1"/>
</dbReference>
<evidence type="ECO:0000313" key="7">
    <source>
        <dbReference type="EMBL" id="SUC10523.1"/>
    </source>
</evidence>
<proteinExistence type="predicted"/>
<gene>
    <name evidence="7" type="primary">scrR</name>
    <name evidence="7" type="ORF">NCTC11621_01585</name>
</gene>
<dbReference type="SUPFAM" id="SSF47413">
    <property type="entry name" value="lambda repressor-like DNA-binding domains"/>
    <property type="match status" value="1"/>
</dbReference>
<dbReference type="Pfam" id="PF00532">
    <property type="entry name" value="Peripla_BP_1"/>
    <property type="match status" value="1"/>
</dbReference>
<dbReference type="PANTHER" id="PTHR30146:SF45">
    <property type="entry name" value="CATABOLITE REPRESSOR_ACTIVATOR"/>
    <property type="match status" value="1"/>
</dbReference>
<dbReference type="SMART" id="SM00354">
    <property type="entry name" value="HTH_LACI"/>
    <property type="match status" value="1"/>
</dbReference>
<keyword evidence="5" id="KW-0804">Transcription</keyword>
<dbReference type="InterPro" id="IPR000843">
    <property type="entry name" value="HTH_LacI"/>
</dbReference>
<keyword evidence="3" id="KW-0238">DNA-binding</keyword>
<name>A0A379EWE2_9PAST</name>
<dbReference type="Gene3D" id="1.10.260.40">
    <property type="entry name" value="lambda repressor-like DNA-binding domains"/>
    <property type="match status" value="1"/>
</dbReference>
<dbReference type="CDD" id="cd06274">
    <property type="entry name" value="PBP1_FruR"/>
    <property type="match status" value="1"/>
</dbReference>
<sequence length="346" mass="40103">MDYIVNKIKNTHKKRVTLNDIATLSGLSTTTVSMILNGRGEEFKIKPETCQRVKNIAETAGYRANVYAKSLKMQRSNVIGLVIPDLTNYGFAYTAKMLEKQCRENGLQLVIACSDDNPQQEKLAIERLLDRQIDFLITAPTHQDPYYYQQIAQQTPILQLDRYVPNLDLPYIISNDQNKIAKLIQYLIQKYQLKEFFYFGGQLALSPSESRLQGFLTGLTRAHVTPKNEWILHRTYQPESGYQMLADLQQRLGRLPNAIFTASYTLLEGVLRYLTEYQQMEKLFNRQLHLATFDDHALLNALPFHIHSIKQDHQTIAKHTFEMVQKMLQGEKTHNLKIDCEIIYRD</sequence>
<evidence type="ECO:0000256" key="2">
    <source>
        <dbReference type="ARBA" id="ARBA00023015"/>
    </source>
</evidence>
<dbReference type="GO" id="GO:0003700">
    <property type="term" value="F:DNA-binding transcription factor activity"/>
    <property type="evidence" value="ECO:0007669"/>
    <property type="project" value="TreeGrafter"/>
</dbReference>
<organism evidence="7 8">
    <name type="scientific">Pasteurella canis</name>
    <dbReference type="NCBI Taxonomy" id="753"/>
    <lineage>
        <taxon>Bacteria</taxon>
        <taxon>Pseudomonadati</taxon>
        <taxon>Pseudomonadota</taxon>
        <taxon>Gammaproteobacteria</taxon>
        <taxon>Pasteurellales</taxon>
        <taxon>Pasteurellaceae</taxon>
        <taxon>Pasteurella</taxon>
    </lineage>
</organism>
<dbReference type="PROSITE" id="PS50932">
    <property type="entry name" value="HTH_LACI_2"/>
    <property type="match status" value="1"/>
</dbReference>
<evidence type="ECO:0000256" key="1">
    <source>
        <dbReference type="ARBA" id="ARBA00022491"/>
    </source>
</evidence>
<feature type="domain" description="HTH lacI-type" evidence="6">
    <location>
        <begin position="16"/>
        <end position="73"/>
    </location>
</feature>
<dbReference type="InterPro" id="IPR028082">
    <property type="entry name" value="Peripla_BP_I"/>
</dbReference>
<evidence type="ECO:0000256" key="3">
    <source>
        <dbReference type="ARBA" id="ARBA00023125"/>
    </source>
</evidence>
<keyword evidence="1" id="KW-0678">Repressor</keyword>
<evidence type="ECO:0000256" key="4">
    <source>
        <dbReference type="ARBA" id="ARBA00023159"/>
    </source>
</evidence>
<dbReference type="InterPro" id="IPR001761">
    <property type="entry name" value="Peripla_BP/Lac1_sug-bd_dom"/>
</dbReference>
<evidence type="ECO:0000259" key="6">
    <source>
        <dbReference type="PROSITE" id="PS50932"/>
    </source>
</evidence>
<dbReference type="EMBL" id="UGTV01000015">
    <property type="protein sequence ID" value="SUC10523.1"/>
    <property type="molecule type" value="Genomic_DNA"/>
</dbReference>
<dbReference type="InterPro" id="IPR010982">
    <property type="entry name" value="Lambda_DNA-bd_dom_sf"/>
</dbReference>
<dbReference type="Gene3D" id="3.40.50.2300">
    <property type="match status" value="2"/>
</dbReference>
<protein>
    <submittedName>
        <fullName evidence="7">Sucrose operon repressor</fullName>
    </submittedName>
</protein>
<dbReference type="NCBIfam" id="TIGR02417">
    <property type="entry name" value="fruct_sucro_rep"/>
    <property type="match status" value="1"/>
</dbReference>
<keyword evidence="2" id="KW-0805">Transcription regulation</keyword>
<accession>A0A379EWE2</accession>
<dbReference type="GO" id="GO:0000976">
    <property type="term" value="F:transcription cis-regulatory region binding"/>
    <property type="evidence" value="ECO:0007669"/>
    <property type="project" value="TreeGrafter"/>
</dbReference>
<dbReference type="Proteomes" id="UP000254704">
    <property type="component" value="Unassembled WGS sequence"/>
</dbReference>
<dbReference type="Pfam" id="PF00356">
    <property type="entry name" value="LacI"/>
    <property type="match status" value="1"/>
</dbReference>